<dbReference type="GeneID" id="34559965"/>
<feature type="signal peptide" evidence="3">
    <location>
        <begin position="1"/>
        <end position="19"/>
    </location>
</feature>
<keyword evidence="6" id="KW-1185">Reference proteome</keyword>
<dbReference type="RefSeq" id="XP_022475105.1">
    <property type="nucleotide sequence ID" value="XM_022618455.1"/>
</dbReference>
<dbReference type="GO" id="GO:0005975">
    <property type="term" value="P:carbohydrate metabolic process"/>
    <property type="evidence" value="ECO:0007669"/>
    <property type="project" value="InterPro"/>
</dbReference>
<feature type="domain" description="CBM1" evidence="4">
    <location>
        <begin position="121"/>
        <end position="157"/>
    </location>
</feature>
<dbReference type="PROSITE" id="PS51164">
    <property type="entry name" value="CBM1_2"/>
    <property type="match status" value="1"/>
</dbReference>
<dbReference type="InterPro" id="IPR035971">
    <property type="entry name" value="CBD_sf"/>
</dbReference>
<dbReference type="AlphaFoldDB" id="A0A1G4B9B0"/>
<reference evidence="5 6" key="1">
    <citation type="submission" date="2016-09" db="EMBL/GenBank/DDBJ databases">
        <authorList>
            <person name="Capua I."/>
            <person name="De Benedictis P."/>
            <person name="Joannis T."/>
            <person name="Lombin L.H."/>
            <person name="Cattoli G."/>
        </authorList>
    </citation>
    <scope>NUCLEOTIDE SEQUENCE [LARGE SCALE GENOMIC DNA]</scope>
    <source>
        <strain evidence="5 6">IMI 309357</strain>
    </source>
</reference>
<protein>
    <recommendedName>
        <fullName evidence="4">CBM1 domain-containing protein</fullName>
    </recommendedName>
</protein>
<dbReference type="Pfam" id="PF00734">
    <property type="entry name" value="CBM_1"/>
    <property type="match status" value="1"/>
</dbReference>
<gene>
    <name evidence="5" type="ORF">CORC01_06816</name>
</gene>
<dbReference type="Proteomes" id="UP000176998">
    <property type="component" value="Unassembled WGS sequence"/>
</dbReference>
<sequence length="157" mass="16223">MHLISILTTALLASNPVLAQLPSLRSSSSAASLATQFTTATAPTTQPPFPPSPRAATVTITVSSWITQIVTVTDIDTIIETITVWVPPPPPSTTSSIRSTTSSSAASSRGTFTTAPPALEPTQTKYGQCGGSSYVGATKCAAGSSCSVLNPWYYQCL</sequence>
<name>A0A1G4B9B0_9PEZI</name>
<dbReference type="EMBL" id="MJBS01000052">
    <property type="protein sequence ID" value="OHE97953.1"/>
    <property type="molecule type" value="Genomic_DNA"/>
</dbReference>
<evidence type="ECO:0000259" key="4">
    <source>
        <dbReference type="PROSITE" id="PS51164"/>
    </source>
</evidence>
<dbReference type="PROSITE" id="PS00562">
    <property type="entry name" value="CBM1_1"/>
    <property type="match status" value="1"/>
</dbReference>
<dbReference type="InterPro" id="IPR000254">
    <property type="entry name" value="CBD"/>
</dbReference>
<feature type="region of interest" description="Disordered" evidence="2">
    <location>
        <begin position="89"/>
        <end position="119"/>
    </location>
</feature>
<keyword evidence="1 3" id="KW-0732">Signal</keyword>
<dbReference type="SMART" id="SM00236">
    <property type="entry name" value="fCBD"/>
    <property type="match status" value="1"/>
</dbReference>
<evidence type="ECO:0000313" key="6">
    <source>
        <dbReference type="Proteomes" id="UP000176998"/>
    </source>
</evidence>
<evidence type="ECO:0000256" key="3">
    <source>
        <dbReference type="SAM" id="SignalP"/>
    </source>
</evidence>
<feature type="chain" id="PRO_5009602625" description="CBM1 domain-containing protein" evidence="3">
    <location>
        <begin position="20"/>
        <end position="157"/>
    </location>
</feature>
<feature type="compositionally biased region" description="Low complexity" evidence="2">
    <location>
        <begin position="93"/>
        <end position="114"/>
    </location>
</feature>
<dbReference type="SUPFAM" id="SSF57180">
    <property type="entry name" value="Cellulose-binding domain"/>
    <property type="match status" value="1"/>
</dbReference>
<dbReference type="GO" id="GO:0030248">
    <property type="term" value="F:cellulose binding"/>
    <property type="evidence" value="ECO:0007669"/>
    <property type="project" value="InterPro"/>
</dbReference>
<evidence type="ECO:0000256" key="2">
    <source>
        <dbReference type="SAM" id="MobiDB-lite"/>
    </source>
</evidence>
<proteinExistence type="predicted"/>
<evidence type="ECO:0000313" key="5">
    <source>
        <dbReference type="EMBL" id="OHE97953.1"/>
    </source>
</evidence>
<dbReference type="GO" id="GO:0005576">
    <property type="term" value="C:extracellular region"/>
    <property type="evidence" value="ECO:0007669"/>
    <property type="project" value="InterPro"/>
</dbReference>
<evidence type="ECO:0000256" key="1">
    <source>
        <dbReference type="ARBA" id="ARBA00022729"/>
    </source>
</evidence>
<accession>A0A1G4B9B0</accession>
<organism evidence="5 6">
    <name type="scientific">Colletotrichum orchidophilum</name>
    <dbReference type="NCBI Taxonomy" id="1209926"/>
    <lineage>
        <taxon>Eukaryota</taxon>
        <taxon>Fungi</taxon>
        <taxon>Dikarya</taxon>
        <taxon>Ascomycota</taxon>
        <taxon>Pezizomycotina</taxon>
        <taxon>Sordariomycetes</taxon>
        <taxon>Hypocreomycetidae</taxon>
        <taxon>Glomerellales</taxon>
        <taxon>Glomerellaceae</taxon>
        <taxon>Colletotrichum</taxon>
    </lineage>
</organism>
<dbReference type="OrthoDB" id="94998at2759"/>
<comment type="caution">
    <text evidence="5">The sequence shown here is derived from an EMBL/GenBank/DDBJ whole genome shotgun (WGS) entry which is preliminary data.</text>
</comment>